<accession>A0A2S2CJY6</accession>
<dbReference type="OrthoDB" id="7351800at2"/>
<evidence type="ECO:0000256" key="1">
    <source>
        <dbReference type="SAM" id="SignalP"/>
    </source>
</evidence>
<dbReference type="EMBL" id="CP029352">
    <property type="protein sequence ID" value="AWK84804.1"/>
    <property type="molecule type" value="Genomic_DNA"/>
</dbReference>
<organism evidence="2 3">
    <name type="scientific">Azospirillum thermophilum</name>
    <dbReference type="NCBI Taxonomy" id="2202148"/>
    <lineage>
        <taxon>Bacteria</taxon>
        <taxon>Pseudomonadati</taxon>
        <taxon>Pseudomonadota</taxon>
        <taxon>Alphaproteobacteria</taxon>
        <taxon>Rhodospirillales</taxon>
        <taxon>Azospirillaceae</taxon>
        <taxon>Azospirillum</taxon>
    </lineage>
</organism>
<protein>
    <submittedName>
        <fullName evidence="2">Uncharacterized protein</fullName>
    </submittedName>
</protein>
<feature type="signal peptide" evidence="1">
    <location>
        <begin position="1"/>
        <end position="21"/>
    </location>
</feature>
<keyword evidence="3" id="KW-1185">Reference proteome</keyword>
<gene>
    <name evidence="2" type="ORF">DEW08_00105</name>
</gene>
<name>A0A2S2CJY6_9PROT</name>
<keyword evidence="1" id="KW-0732">Signal</keyword>
<proteinExistence type="predicted"/>
<dbReference type="KEGG" id="azz:DEW08_00105"/>
<feature type="chain" id="PRO_5015745056" evidence="1">
    <location>
        <begin position="22"/>
        <end position="190"/>
    </location>
</feature>
<reference evidence="3" key="1">
    <citation type="submission" date="2018-05" db="EMBL/GenBank/DDBJ databases">
        <title>Azospirillum thermophila sp. nov., a novel isolated from hot spring.</title>
        <authorList>
            <person name="Zhao Z."/>
        </authorList>
    </citation>
    <scope>NUCLEOTIDE SEQUENCE [LARGE SCALE GENOMIC DNA]</scope>
    <source>
        <strain evidence="3">CFH 70021</strain>
    </source>
</reference>
<dbReference type="RefSeq" id="WP_109323511.1">
    <property type="nucleotide sequence ID" value="NZ_CP029352.1"/>
</dbReference>
<evidence type="ECO:0000313" key="2">
    <source>
        <dbReference type="EMBL" id="AWK84804.1"/>
    </source>
</evidence>
<evidence type="ECO:0000313" key="3">
    <source>
        <dbReference type="Proteomes" id="UP000245629"/>
    </source>
</evidence>
<sequence length="190" mass="20364">MKGIAIAVLGLAALAVWPAGAQRPGGGRDALDWLAGEPVTLLDWGMVRLREDLDRAVDAVARETRSTVERTGVFYRPPDRRILLYVTFVELPANRSGDVCRDLYGRIAGTLVHGAPQGSGGASWYLESVFAHEGRRGDRPADLGEQMVDRVILQVTVGPGAAQAFADGRRVVCSGRLDSTGEGILLRVEG</sequence>
<dbReference type="AlphaFoldDB" id="A0A2S2CJY6"/>
<dbReference type="Proteomes" id="UP000245629">
    <property type="component" value="Chromosome 1"/>
</dbReference>